<protein>
    <recommendedName>
        <fullName evidence="3">Lysophospholipase</fullName>
    </recommendedName>
</protein>
<organism evidence="1 2">
    <name type="scientific">Candidatus Phycosocius bacilliformis</name>
    <dbReference type="NCBI Taxonomy" id="1445552"/>
    <lineage>
        <taxon>Bacteria</taxon>
        <taxon>Pseudomonadati</taxon>
        <taxon>Pseudomonadota</taxon>
        <taxon>Alphaproteobacteria</taxon>
        <taxon>Caulobacterales</taxon>
        <taxon>Caulobacterales incertae sedis</taxon>
        <taxon>Candidatus Phycosocius</taxon>
    </lineage>
</organism>
<evidence type="ECO:0000313" key="2">
    <source>
        <dbReference type="Proteomes" id="UP000245086"/>
    </source>
</evidence>
<dbReference type="AlphaFoldDB" id="A0A2P2E7U1"/>
<dbReference type="InterPro" id="IPR008320">
    <property type="entry name" value="UCP032025"/>
</dbReference>
<comment type="caution">
    <text evidence="1">The sequence shown here is derived from an EMBL/GenBank/DDBJ whole genome shotgun (WGS) entry which is preliminary data.</text>
</comment>
<dbReference type="PIRSF" id="PIRSF032025">
    <property type="entry name" value="UCP032025"/>
    <property type="match status" value="1"/>
</dbReference>
<evidence type="ECO:0008006" key="3">
    <source>
        <dbReference type="Google" id="ProtNLM"/>
    </source>
</evidence>
<dbReference type="Pfam" id="PF07370">
    <property type="entry name" value="DUF1489"/>
    <property type="match status" value="1"/>
</dbReference>
<keyword evidence="2" id="KW-1185">Reference proteome</keyword>
<gene>
    <name evidence="1" type="ORF">PbB2_00790</name>
</gene>
<proteinExistence type="predicted"/>
<dbReference type="EMBL" id="BFBR01000002">
    <property type="protein sequence ID" value="GBF57130.1"/>
    <property type="molecule type" value="Genomic_DNA"/>
</dbReference>
<dbReference type="Proteomes" id="UP000245086">
    <property type="component" value="Unassembled WGS sequence"/>
</dbReference>
<sequence length="144" mass="16432">MALHVIKLCVGAVSIQDLVDWHDHQAFSRLALGLDPRPVCDTRMTPKRRSEILDGGSLYWVIKGQILVRQEIEDIVTLEEADGRTRCEIVLKHHHILTAPRRRAAFQGWRYLQVKDAPPDLKNLDGGDELPEPLRKELLDLGAW</sequence>
<dbReference type="RefSeq" id="WP_108984012.1">
    <property type="nucleotide sequence ID" value="NZ_BFBR01000002.1"/>
</dbReference>
<name>A0A2P2E7U1_9PROT</name>
<evidence type="ECO:0000313" key="1">
    <source>
        <dbReference type="EMBL" id="GBF57130.1"/>
    </source>
</evidence>
<accession>A0A2P2E7U1</accession>
<reference evidence="1 2" key="1">
    <citation type="journal article" date="2018" name="Genome Announc.">
        <title>Draft Genome Sequence of "Candidatus Phycosocius bacilliformis," an Alphaproteobacterial Ectosymbiont of the Hydrocarbon-Producing Green Alga Botryococcus braunii.</title>
        <authorList>
            <person name="Tanabe Y."/>
            <person name="Yamaguchi H."/>
            <person name="Watanabe M.M."/>
        </authorList>
    </citation>
    <scope>NUCLEOTIDE SEQUENCE [LARGE SCALE GENOMIC DNA]</scope>
    <source>
        <strain evidence="1 2">BOTRYCO-2</strain>
    </source>
</reference>
<dbReference type="OrthoDB" id="9798292at2"/>